<dbReference type="HOGENOM" id="CLU_1280828_0_0_2"/>
<gene>
    <name evidence="1" type="ordered locus">Natpe_0759</name>
</gene>
<evidence type="ECO:0000313" key="2">
    <source>
        <dbReference type="Proteomes" id="UP000010843"/>
    </source>
</evidence>
<dbReference type="KEGG" id="npe:Natpe_0759"/>
<sequence length="215" mass="22305">MASGGIATGSALVPNSAVAASNSTSENDLESWNSGFSEEVTVRDGRVTMTGVSALSSESEPKYSAQEFVQDINKGVKKGFWKPVERGGDIWLKLTKSGSQYFEDAISRTETSQTSRIALSSSSCGVTKRTDDELYLNNKDTSEVVYSLRTVGTTMAVAGVIVGAVGGISVGPVGVIPGAILSIAGLLVNLGASYVSSKNLGCGVEVHNAKTVKSQ</sequence>
<dbReference type="EMBL" id="CP003372">
    <property type="protein sequence ID" value="AGB30680.1"/>
    <property type="molecule type" value="Genomic_DNA"/>
</dbReference>
<accession>L0JGL9</accession>
<dbReference type="Proteomes" id="UP000010843">
    <property type="component" value="Chromosome"/>
</dbReference>
<proteinExistence type="predicted"/>
<reference evidence="2" key="1">
    <citation type="submission" date="2012-02" db="EMBL/GenBank/DDBJ databases">
        <title>Complete sequence of chromosome of Natrinema pellirubrum DSM 15624.</title>
        <authorList>
            <person name="Lucas S."/>
            <person name="Han J."/>
            <person name="Lapidus A."/>
            <person name="Cheng J.-F."/>
            <person name="Goodwin L."/>
            <person name="Pitluck S."/>
            <person name="Peters L."/>
            <person name="Teshima H."/>
            <person name="Detter J.C."/>
            <person name="Han C."/>
            <person name="Tapia R."/>
            <person name="Land M."/>
            <person name="Hauser L."/>
            <person name="Kyrpides N."/>
            <person name="Ivanova N."/>
            <person name="Pagani I."/>
            <person name="Sproer C."/>
            <person name="Anderson I."/>
            <person name="Woyke T."/>
        </authorList>
    </citation>
    <scope>NUCLEOTIDE SEQUENCE [LARGE SCALE GENOMIC DNA]</scope>
    <source>
        <strain evidence="2">DSM 15624 / JCM 10476 / NCIMB 786</strain>
    </source>
</reference>
<evidence type="ECO:0000313" key="1">
    <source>
        <dbReference type="EMBL" id="AGB30680.1"/>
    </source>
</evidence>
<dbReference type="AlphaFoldDB" id="L0JGL9"/>
<name>L0JGL9_NATP1</name>
<protein>
    <submittedName>
        <fullName evidence="1">Uncharacterized protein</fullName>
    </submittedName>
</protein>
<dbReference type="RefSeq" id="WP_015298746.1">
    <property type="nucleotide sequence ID" value="NC_019962.1"/>
</dbReference>
<dbReference type="GeneID" id="43321505"/>
<organism evidence="1 2">
    <name type="scientific">Natrinema pellirubrum (strain DSM 15624 / CIP 106293 / JCM 10476 / NCIMB 786 / 157)</name>
    <dbReference type="NCBI Taxonomy" id="797303"/>
    <lineage>
        <taxon>Archaea</taxon>
        <taxon>Methanobacteriati</taxon>
        <taxon>Methanobacteriota</taxon>
        <taxon>Stenosarchaea group</taxon>
        <taxon>Halobacteria</taxon>
        <taxon>Halobacteriales</taxon>
        <taxon>Natrialbaceae</taxon>
        <taxon>Natrinema</taxon>
    </lineage>
</organism>